<accession>A0ACB6QM67</accession>
<proteinExistence type="predicted"/>
<gene>
    <name evidence="1" type="ORF">BDR25DRAFT_61314</name>
</gene>
<keyword evidence="2" id="KW-1185">Reference proteome</keyword>
<dbReference type="EMBL" id="MU003519">
    <property type="protein sequence ID" value="KAF2467620.1"/>
    <property type="molecule type" value="Genomic_DNA"/>
</dbReference>
<organism evidence="1 2">
    <name type="scientific">Lindgomyces ingoldianus</name>
    <dbReference type="NCBI Taxonomy" id="673940"/>
    <lineage>
        <taxon>Eukaryota</taxon>
        <taxon>Fungi</taxon>
        <taxon>Dikarya</taxon>
        <taxon>Ascomycota</taxon>
        <taxon>Pezizomycotina</taxon>
        <taxon>Dothideomycetes</taxon>
        <taxon>Pleosporomycetidae</taxon>
        <taxon>Pleosporales</taxon>
        <taxon>Lindgomycetaceae</taxon>
        <taxon>Lindgomyces</taxon>
    </lineage>
</organism>
<dbReference type="Proteomes" id="UP000799755">
    <property type="component" value="Unassembled WGS sequence"/>
</dbReference>
<comment type="caution">
    <text evidence="1">The sequence shown here is derived from an EMBL/GenBank/DDBJ whole genome shotgun (WGS) entry which is preliminary data.</text>
</comment>
<evidence type="ECO:0000313" key="1">
    <source>
        <dbReference type="EMBL" id="KAF2467620.1"/>
    </source>
</evidence>
<name>A0ACB6QM67_9PLEO</name>
<protein>
    <submittedName>
        <fullName evidence="1">Uncharacterized protein</fullName>
    </submittedName>
</protein>
<reference evidence="1" key="1">
    <citation type="journal article" date="2020" name="Stud. Mycol.">
        <title>101 Dothideomycetes genomes: a test case for predicting lifestyles and emergence of pathogens.</title>
        <authorList>
            <person name="Haridas S."/>
            <person name="Albert R."/>
            <person name="Binder M."/>
            <person name="Bloem J."/>
            <person name="Labutti K."/>
            <person name="Salamov A."/>
            <person name="Andreopoulos B."/>
            <person name="Baker S."/>
            <person name="Barry K."/>
            <person name="Bills G."/>
            <person name="Bluhm B."/>
            <person name="Cannon C."/>
            <person name="Castanera R."/>
            <person name="Culley D."/>
            <person name="Daum C."/>
            <person name="Ezra D."/>
            <person name="Gonzalez J."/>
            <person name="Henrissat B."/>
            <person name="Kuo A."/>
            <person name="Liang C."/>
            <person name="Lipzen A."/>
            <person name="Lutzoni F."/>
            <person name="Magnuson J."/>
            <person name="Mondo S."/>
            <person name="Nolan M."/>
            <person name="Ohm R."/>
            <person name="Pangilinan J."/>
            <person name="Park H.-J."/>
            <person name="Ramirez L."/>
            <person name="Alfaro M."/>
            <person name="Sun H."/>
            <person name="Tritt A."/>
            <person name="Yoshinaga Y."/>
            <person name="Zwiers L.-H."/>
            <person name="Turgeon B."/>
            <person name="Goodwin S."/>
            <person name="Spatafora J."/>
            <person name="Crous P."/>
            <person name="Grigoriev I."/>
        </authorList>
    </citation>
    <scope>NUCLEOTIDE SEQUENCE</scope>
    <source>
        <strain evidence="1">ATCC 200398</strain>
    </source>
</reference>
<evidence type="ECO:0000313" key="2">
    <source>
        <dbReference type="Proteomes" id="UP000799755"/>
    </source>
</evidence>
<sequence length="408" mass="45741">MVHIGIPSLRHLRQKSTLANENRTSFTHNEWKGIRTKFIGQTTAGGIAFMLWFLACCSYVYGTLYKSPARHANFHVLAVNYDSGIIGQAMEAAYQQLRGPSFISLDFHTPKEFPTEEDMFQSVWKGDYWAAILAPKGASERLEDAIQGGQAAITYNSVDALHYIWNQQYYTTFANSVVQAGLQQLVSATRVAYVKMNGTQAYPFVAKNDTAAVQAYLNPITAKATNIKEDTFGSVILFNTISVAMPILQQFFFLLVLNGVSQQHQLYKKMTVRSSLLIRRAAGILFTLGAALCQTAYFWAFREDWQVNGNQFVLTWMTFWVLMHIHYLILDSISTIAPLPVMPFVVLLWVFLNIASTLSPMELQAGFYHWGIALPSYNAYSVLVTIWTGGADNRLCDTCPGLPSSIQV</sequence>